<dbReference type="GO" id="GO:0004659">
    <property type="term" value="F:prenyltransferase activity"/>
    <property type="evidence" value="ECO:0007669"/>
    <property type="project" value="InterPro"/>
</dbReference>
<name>A0A4U5QMW4_POPAL</name>
<sequence length="256" mass="27712">MSNFTGCIFAKYNSAPSANYPHGYTMLSPLLQAVKIHVWSMGSNYVVYDFDTGADKNKKESVVNLVGSCSVAFIAAYSSLLFGFVGLTWTSVGAGSIPATLFLACAVICAHVYQNLHHYRLLELFPATVRSFPSSSQQPSNSELFFFSSDSDSSSIPTIPPQQCTCDPPGTLPAVASRRISYALARQQLLHQQHRGPLQALHSTVNKLQLQRSSLSYLIDRDLYCSLVAANNSASATENFSSVTAATNGRLLSIVP</sequence>
<accession>A0A4U5QMW4</accession>
<reference evidence="3" key="1">
    <citation type="submission" date="2018-10" db="EMBL/GenBank/DDBJ databases">
        <title>Population genomic analysis revealed the cold adaptation of white poplar.</title>
        <authorList>
            <person name="Liu Y.-J."/>
        </authorList>
    </citation>
    <scope>NUCLEOTIDE SEQUENCE [LARGE SCALE GENOMIC DNA]</scope>
    <source>
        <strain evidence="3">PAL-ZL1</strain>
    </source>
</reference>
<keyword evidence="2" id="KW-1133">Transmembrane helix</keyword>
<proteinExistence type="predicted"/>
<evidence type="ECO:0000256" key="1">
    <source>
        <dbReference type="ARBA" id="ARBA00022679"/>
    </source>
</evidence>
<dbReference type="GO" id="GO:0042372">
    <property type="term" value="P:phylloquinone biosynthetic process"/>
    <property type="evidence" value="ECO:0007669"/>
    <property type="project" value="TreeGrafter"/>
</dbReference>
<dbReference type="AlphaFoldDB" id="A0A4U5QMW4"/>
<dbReference type="InterPro" id="IPR026046">
    <property type="entry name" value="UBIAD1"/>
</dbReference>
<keyword evidence="2" id="KW-0812">Transmembrane</keyword>
<comment type="caution">
    <text evidence="3">The sequence shown here is derived from an EMBL/GenBank/DDBJ whole genome shotgun (WGS) entry which is preliminary data.</text>
</comment>
<evidence type="ECO:0000313" key="3">
    <source>
        <dbReference type="EMBL" id="TKS11599.1"/>
    </source>
</evidence>
<gene>
    <name evidence="3" type="ORF">D5086_0000071720</name>
</gene>
<keyword evidence="1 3" id="KW-0808">Transferase</keyword>
<evidence type="ECO:0000256" key="2">
    <source>
        <dbReference type="SAM" id="Phobius"/>
    </source>
</evidence>
<protein>
    <submittedName>
        <fullName evidence="3">UbiA prenyltransferase family protein</fullName>
    </submittedName>
</protein>
<dbReference type="STRING" id="43335.A0A4U5QMW4"/>
<keyword evidence="2" id="KW-0472">Membrane</keyword>
<dbReference type="PANTHER" id="PTHR13929:SF0">
    <property type="entry name" value="UBIA PRENYLTRANSFERASE DOMAIN-CONTAINING PROTEIN 1"/>
    <property type="match status" value="1"/>
</dbReference>
<dbReference type="EMBL" id="RCHU01000199">
    <property type="protein sequence ID" value="TKS11599.1"/>
    <property type="molecule type" value="Genomic_DNA"/>
</dbReference>
<dbReference type="PANTHER" id="PTHR13929">
    <property type="entry name" value="1,4-DIHYDROXY-2-NAPHTHOATE OCTAPRENYLTRANSFERASE"/>
    <property type="match status" value="1"/>
</dbReference>
<feature type="transmembrane region" description="Helical" evidence="2">
    <location>
        <begin position="65"/>
        <end position="89"/>
    </location>
</feature>
<feature type="transmembrane region" description="Helical" evidence="2">
    <location>
        <begin position="95"/>
        <end position="113"/>
    </location>
</feature>
<organism evidence="3">
    <name type="scientific">Populus alba</name>
    <name type="common">White poplar</name>
    <dbReference type="NCBI Taxonomy" id="43335"/>
    <lineage>
        <taxon>Eukaryota</taxon>
        <taxon>Viridiplantae</taxon>
        <taxon>Streptophyta</taxon>
        <taxon>Embryophyta</taxon>
        <taxon>Tracheophyta</taxon>
        <taxon>Spermatophyta</taxon>
        <taxon>Magnoliopsida</taxon>
        <taxon>eudicotyledons</taxon>
        <taxon>Gunneridae</taxon>
        <taxon>Pentapetalae</taxon>
        <taxon>rosids</taxon>
        <taxon>fabids</taxon>
        <taxon>Malpighiales</taxon>
        <taxon>Salicaceae</taxon>
        <taxon>Saliceae</taxon>
        <taxon>Populus</taxon>
    </lineage>
</organism>